<dbReference type="InterPro" id="IPR036047">
    <property type="entry name" value="F-box-like_dom_sf"/>
</dbReference>
<dbReference type="EMBL" id="JATAAI010000068">
    <property type="protein sequence ID" value="KAK1732389.1"/>
    <property type="molecule type" value="Genomic_DNA"/>
</dbReference>
<keyword evidence="2" id="KW-1185">Reference proteome</keyword>
<organism evidence="1 2">
    <name type="scientific">Skeletonema marinoi</name>
    <dbReference type="NCBI Taxonomy" id="267567"/>
    <lineage>
        <taxon>Eukaryota</taxon>
        <taxon>Sar</taxon>
        <taxon>Stramenopiles</taxon>
        <taxon>Ochrophyta</taxon>
        <taxon>Bacillariophyta</taxon>
        <taxon>Coscinodiscophyceae</taxon>
        <taxon>Thalassiosirophycidae</taxon>
        <taxon>Thalassiosirales</taxon>
        <taxon>Skeletonemataceae</taxon>
        <taxon>Skeletonema</taxon>
        <taxon>Skeletonema marinoi-dohrnii complex</taxon>
    </lineage>
</organism>
<dbReference type="SUPFAM" id="SSF81383">
    <property type="entry name" value="F-box domain"/>
    <property type="match status" value="1"/>
</dbReference>
<dbReference type="AlphaFoldDB" id="A0AAD9D469"/>
<evidence type="ECO:0008006" key="3">
    <source>
        <dbReference type="Google" id="ProtNLM"/>
    </source>
</evidence>
<name>A0AAD9D469_9STRA</name>
<accession>A0AAD9D469</accession>
<reference evidence="1" key="1">
    <citation type="submission" date="2023-06" db="EMBL/GenBank/DDBJ databases">
        <title>Survivors Of The Sea: Transcriptome response of Skeletonema marinoi to long-term dormancy.</title>
        <authorList>
            <person name="Pinder M.I.M."/>
            <person name="Kourtchenko O."/>
            <person name="Robertson E.K."/>
            <person name="Larsson T."/>
            <person name="Maumus F."/>
            <person name="Osuna-Cruz C.M."/>
            <person name="Vancaester E."/>
            <person name="Stenow R."/>
            <person name="Vandepoele K."/>
            <person name="Ploug H."/>
            <person name="Bruchert V."/>
            <person name="Godhe A."/>
            <person name="Topel M."/>
        </authorList>
    </citation>
    <scope>NUCLEOTIDE SEQUENCE</scope>
    <source>
        <strain evidence="1">R05AC</strain>
    </source>
</reference>
<evidence type="ECO:0000313" key="2">
    <source>
        <dbReference type="Proteomes" id="UP001224775"/>
    </source>
</evidence>
<evidence type="ECO:0000313" key="1">
    <source>
        <dbReference type="EMBL" id="KAK1732389.1"/>
    </source>
</evidence>
<comment type="caution">
    <text evidence="1">The sequence shown here is derived from an EMBL/GenBank/DDBJ whole genome shotgun (WGS) entry which is preliminary data.</text>
</comment>
<sequence length="459" mass="52027">MDLPSNPDILHRILEFLGPRSTCLTIGSTNRSLRQLSQNDSLWRIFWMRRCLFRDDSELQLGFRAGGGHDNLNYRSNEGTRDDGGDAGAVHKAALTFRHAIQSLNLQSKFEATNQRTHQLQETTDNDDDDDDNTMISSLFAGYIQTHSMMKLTNLRPVKSMNDDGRQHDEAQPYQLRQQLCTQTWPGQLSLLNERLLQPHANNNDDAANTNNTVTCLNSAETWCDHPNCNQARCGPQGCLRCYRFLPPPVQRLQQQQQQQLRGNRIIAGDLDGPGDILGAWRDCTERNYDLVSFVRCGWCSVSLCNEHIDVYTTHTNDGNNAGGRRRREREAVWYKCDECNLSSCPQCISQVFPIQPPRSCKVVTAGKRCGRQICPNCIWTVGKEGGDCVISSNIPGGKISTDDDSSQVVSIRARDDEGRRRIELLKEKELCCSKCLRHVEFRWRELSAVLDMFDGFVP</sequence>
<dbReference type="Proteomes" id="UP001224775">
    <property type="component" value="Unassembled WGS sequence"/>
</dbReference>
<gene>
    <name evidence="1" type="ORF">QTG54_016924</name>
</gene>
<proteinExistence type="predicted"/>
<protein>
    <recommendedName>
        <fullName evidence="3">F-box domain-containing protein</fullName>
    </recommendedName>
</protein>